<keyword evidence="1" id="KW-1133">Transmembrane helix</keyword>
<feature type="transmembrane region" description="Helical" evidence="1">
    <location>
        <begin position="89"/>
        <end position="106"/>
    </location>
</feature>
<sequence length="112" mass="12185">MTDRSRAIWSAIAAGGSNAASFFRGLWAKCHRGRSVHLLKRGSAAAMPVSTKILIVVAIAVILTAWGWMLDLSLSAAHAWLLERIGHTGMRLLIGAMVFAGAWALWKETEDR</sequence>
<reference evidence="2 3" key="1">
    <citation type="journal article" date="2023" name="PLoS ONE">
        <title>Complete genome assembly of Hawai'i environmental nontuberculous mycobacteria reveals unexpected co-isolation with methylobacteria.</title>
        <authorList>
            <person name="Hendrix J."/>
            <person name="Epperson L.E."/>
            <person name="Tong E.I."/>
            <person name="Chan Y.L."/>
            <person name="Hasan N.A."/>
            <person name="Dawrs S.N."/>
            <person name="Norton G.J."/>
            <person name="Virdi R."/>
            <person name="Crooks J.L."/>
            <person name="Chan E.D."/>
            <person name="Honda J.R."/>
            <person name="Strong M."/>
        </authorList>
    </citation>
    <scope>NUCLEOTIDE SEQUENCE [LARGE SCALE GENOMIC DNA]</scope>
    <source>
        <strain evidence="2 3">NJH_HI01</strain>
    </source>
</reference>
<keyword evidence="1" id="KW-0812">Transmembrane</keyword>
<evidence type="ECO:0000313" key="3">
    <source>
        <dbReference type="Proteomes" id="UP001404845"/>
    </source>
</evidence>
<keyword evidence="1" id="KW-0472">Membrane</keyword>
<proteinExistence type="predicted"/>
<name>A0ABU9ZES5_9HYPH</name>
<feature type="transmembrane region" description="Helical" evidence="1">
    <location>
        <begin position="49"/>
        <end position="69"/>
    </location>
</feature>
<dbReference type="EMBL" id="JAQYXL010000001">
    <property type="protein sequence ID" value="MEN3229814.1"/>
    <property type="molecule type" value="Genomic_DNA"/>
</dbReference>
<gene>
    <name evidence="2" type="ORF">PUR21_19525</name>
</gene>
<protein>
    <submittedName>
        <fullName evidence="2">Uncharacterized protein</fullName>
    </submittedName>
</protein>
<organism evidence="2 3">
    <name type="scientific">Methylorubrum rhodesianum</name>
    <dbReference type="NCBI Taxonomy" id="29427"/>
    <lineage>
        <taxon>Bacteria</taxon>
        <taxon>Pseudomonadati</taxon>
        <taxon>Pseudomonadota</taxon>
        <taxon>Alphaproteobacteria</taxon>
        <taxon>Hyphomicrobiales</taxon>
        <taxon>Methylobacteriaceae</taxon>
        <taxon>Methylorubrum</taxon>
    </lineage>
</organism>
<keyword evidence="3" id="KW-1185">Reference proteome</keyword>
<evidence type="ECO:0000313" key="2">
    <source>
        <dbReference type="EMBL" id="MEN3229814.1"/>
    </source>
</evidence>
<feature type="transmembrane region" description="Helical" evidence="1">
    <location>
        <begin position="6"/>
        <end position="28"/>
    </location>
</feature>
<dbReference type="Proteomes" id="UP001404845">
    <property type="component" value="Unassembled WGS sequence"/>
</dbReference>
<dbReference type="RefSeq" id="WP_246417484.1">
    <property type="nucleotide sequence ID" value="NZ_JACHOS010000007.1"/>
</dbReference>
<accession>A0ABU9ZES5</accession>
<evidence type="ECO:0000256" key="1">
    <source>
        <dbReference type="SAM" id="Phobius"/>
    </source>
</evidence>
<comment type="caution">
    <text evidence="2">The sequence shown here is derived from an EMBL/GenBank/DDBJ whole genome shotgun (WGS) entry which is preliminary data.</text>
</comment>